<proteinExistence type="predicted"/>
<sequence length="259" mass="28424">MGNSDETEVSPPLAESEAAAQGASAKEEPPASAEVTLNIVYKKQKLQVQAALDGTVETLKKQLHPLIEVPPSMQKVMIRGLARDDKTLRQLGVTSGAKVMVVGSTLNDVLSVAKPDTKAAKDEAKTEEAEKEKLCDMKQHKKIIDKGKPDDVMPGKKNVNEPLPPTPLSGMLNRTGGKVRLTFKLECDQLWIGTKERTEKVSMSSVKAVVSEPITGHEEYHIMGVQLGPTDASRYWLYWVPAQYVAAIKDTVLGKWQYF</sequence>
<dbReference type="Pfam" id="PF00240">
    <property type="entry name" value="ubiquitin"/>
    <property type="match status" value="1"/>
</dbReference>
<evidence type="ECO:0000313" key="4">
    <source>
        <dbReference type="EMBL" id="KAF0305736.1"/>
    </source>
</evidence>
<organism evidence="3 5">
    <name type="scientific">Amphibalanus amphitrite</name>
    <name type="common">Striped barnacle</name>
    <name type="synonym">Balanus amphitrite</name>
    <dbReference type="NCBI Taxonomy" id="1232801"/>
    <lineage>
        <taxon>Eukaryota</taxon>
        <taxon>Metazoa</taxon>
        <taxon>Ecdysozoa</taxon>
        <taxon>Arthropoda</taxon>
        <taxon>Crustacea</taxon>
        <taxon>Multicrustacea</taxon>
        <taxon>Cirripedia</taxon>
        <taxon>Thoracica</taxon>
        <taxon>Thoracicalcarea</taxon>
        <taxon>Balanomorpha</taxon>
        <taxon>Balanoidea</taxon>
        <taxon>Balanidae</taxon>
        <taxon>Amphibalaninae</taxon>
        <taxon>Amphibalanus</taxon>
    </lineage>
</organism>
<dbReference type="EMBL" id="VIIS01000726">
    <property type="protein sequence ID" value="KAF0305736.1"/>
    <property type="molecule type" value="Genomic_DNA"/>
</dbReference>
<feature type="compositionally biased region" description="Basic and acidic residues" evidence="1">
    <location>
        <begin position="145"/>
        <end position="154"/>
    </location>
</feature>
<dbReference type="InterPro" id="IPR029071">
    <property type="entry name" value="Ubiquitin-like_domsf"/>
</dbReference>
<dbReference type="Proteomes" id="UP000440578">
    <property type="component" value="Unassembled WGS sequence"/>
</dbReference>
<dbReference type="GO" id="GO:0003723">
    <property type="term" value="F:RNA binding"/>
    <property type="evidence" value="ECO:0007669"/>
    <property type="project" value="TreeGrafter"/>
</dbReference>
<feature type="region of interest" description="Disordered" evidence="1">
    <location>
        <begin position="145"/>
        <end position="171"/>
    </location>
</feature>
<dbReference type="SUPFAM" id="SSF54236">
    <property type="entry name" value="Ubiquitin-like"/>
    <property type="match status" value="1"/>
</dbReference>
<dbReference type="PROSITE" id="PS50053">
    <property type="entry name" value="UBIQUITIN_2"/>
    <property type="match status" value="1"/>
</dbReference>
<dbReference type="InterPro" id="IPR039120">
    <property type="entry name" value="UBFD1"/>
</dbReference>
<evidence type="ECO:0000259" key="2">
    <source>
        <dbReference type="PROSITE" id="PS50053"/>
    </source>
</evidence>
<evidence type="ECO:0000313" key="3">
    <source>
        <dbReference type="EMBL" id="KAF0289094.1"/>
    </source>
</evidence>
<protein>
    <submittedName>
        <fullName evidence="3">Ubiquitin domain-containing protein UBFD1</fullName>
    </submittedName>
</protein>
<evidence type="ECO:0000313" key="5">
    <source>
        <dbReference type="Proteomes" id="UP000440578"/>
    </source>
</evidence>
<feature type="domain" description="Ubiquitin-like" evidence="2">
    <location>
        <begin position="33"/>
        <end position="102"/>
    </location>
</feature>
<dbReference type="Pfam" id="PF25343">
    <property type="entry name" value="PH_UBFD1_C"/>
    <property type="match status" value="1"/>
</dbReference>
<dbReference type="AlphaFoldDB" id="A0A6A4VC41"/>
<dbReference type="InterPro" id="IPR000626">
    <property type="entry name" value="Ubiquitin-like_dom"/>
</dbReference>
<dbReference type="GO" id="GO:0045296">
    <property type="term" value="F:cadherin binding"/>
    <property type="evidence" value="ECO:0007669"/>
    <property type="project" value="TreeGrafter"/>
</dbReference>
<dbReference type="CDD" id="cd17047">
    <property type="entry name" value="Ubl_UBFD1"/>
    <property type="match status" value="1"/>
</dbReference>
<feature type="compositionally biased region" description="Low complexity" evidence="1">
    <location>
        <begin position="14"/>
        <end position="32"/>
    </location>
</feature>
<reference evidence="3 5" key="1">
    <citation type="submission" date="2019-07" db="EMBL/GenBank/DDBJ databases">
        <title>Draft genome assembly of a fouling barnacle, Amphibalanus amphitrite (Darwin, 1854): The first reference genome for Thecostraca.</title>
        <authorList>
            <person name="Kim W."/>
        </authorList>
    </citation>
    <scope>NUCLEOTIDE SEQUENCE [LARGE SCALE GENOMIC DNA]</scope>
    <source>
        <strain evidence="3">SNU_AA5</strain>
        <tissue evidence="3">Soma without cirri and trophi</tissue>
    </source>
</reference>
<dbReference type="PANTHER" id="PTHR16470:SF0">
    <property type="entry name" value="UBIQUITIN DOMAIN-CONTAINING PROTEIN UBFD1"/>
    <property type="match status" value="1"/>
</dbReference>
<gene>
    <name evidence="3" type="primary">UBFD1_0</name>
    <name evidence="4" type="synonym">UBFD1_1</name>
    <name evidence="3" type="ORF">FJT64_012605</name>
    <name evidence="4" type="ORF">FJT64_022671</name>
</gene>
<comment type="caution">
    <text evidence="3">The sequence shown here is derived from an EMBL/GenBank/DDBJ whole genome shotgun (WGS) entry which is preliminary data.</text>
</comment>
<feature type="region of interest" description="Disordered" evidence="1">
    <location>
        <begin position="1"/>
        <end position="32"/>
    </location>
</feature>
<dbReference type="SMART" id="SM00213">
    <property type="entry name" value="UBQ"/>
    <property type="match status" value="1"/>
</dbReference>
<dbReference type="OrthoDB" id="267397at2759"/>
<accession>A0A6A4VC41</accession>
<dbReference type="PANTHER" id="PTHR16470">
    <property type="entry name" value="UBIQUITIN DOMAIN-CONTAINING PROTEIN UBFD1"/>
    <property type="match status" value="1"/>
</dbReference>
<dbReference type="EMBL" id="VIIS01002062">
    <property type="protein sequence ID" value="KAF0289094.1"/>
    <property type="molecule type" value="Genomic_DNA"/>
</dbReference>
<dbReference type="InterPro" id="IPR057455">
    <property type="entry name" value="UBFD1_C"/>
</dbReference>
<name>A0A6A4VC41_AMPAM</name>
<keyword evidence="5" id="KW-1185">Reference proteome</keyword>
<evidence type="ECO:0000256" key="1">
    <source>
        <dbReference type="SAM" id="MobiDB-lite"/>
    </source>
</evidence>
<dbReference type="Gene3D" id="3.10.20.90">
    <property type="entry name" value="Phosphatidylinositol 3-kinase Catalytic Subunit, Chain A, domain 1"/>
    <property type="match status" value="1"/>
</dbReference>